<dbReference type="InterPro" id="IPR036737">
    <property type="entry name" value="OmpA-like_sf"/>
</dbReference>
<dbReference type="Proteomes" id="UP000186868">
    <property type="component" value="Unassembled WGS sequence"/>
</dbReference>
<keyword evidence="1 2" id="KW-0472">Membrane</keyword>
<dbReference type="SUPFAM" id="SSF103088">
    <property type="entry name" value="OmpA-like"/>
    <property type="match status" value="1"/>
</dbReference>
<feature type="transmembrane region" description="Helical" evidence="2">
    <location>
        <begin position="310"/>
        <end position="328"/>
    </location>
</feature>
<reference evidence="5 6" key="1">
    <citation type="submission" date="2016-11" db="EMBL/GenBank/DDBJ databases">
        <title>Draft Genome Sequences of Nine Cyanobacterial Strains from Diverse Habitats.</title>
        <authorList>
            <person name="Zhu T."/>
            <person name="Hou S."/>
            <person name="Lu X."/>
            <person name="Hess W.R."/>
        </authorList>
    </citation>
    <scope>NUCLEOTIDE SEQUENCE [LARGE SCALE GENOMIC DNA]</scope>
    <source>
        <strain evidence="5 6">NIES-593</strain>
    </source>
</reference>
<protein>
    <submittedName>
        <fullName evidence="5">Flagellar motor protein MotB</fullName>
    </submittedName>
</protein>
<dbReference type="PROSITE" id="PS50914">
    <property type="entry name" value="BON"/>
    <property type="match status" value="1"/>
</dbReference>
<keyword evidence="2" id="KW-1133">Transmembrane helix</keyword>
<dbReference type="InterPro" id="IPR006665">
    <property type="entry name" value="OmpA-like"/>
</dbReference>
<keyword evidence="5" id="KW-0966">Cell projection</keyword>
<evidence type="ECO:0000259" key="3">
    <source>
        <dbReference type="PROSITE" id="PS50914"/>
    </source>
</evidence>
<dbReference type="OrthoDB" id="5347798at2"/>
<accession>A0A1U7HA07</accession>
<keyword evidence="5" id="KW-0282">Flagellum</keyword>
<dbReference type="STRING" id="1921803.NIES593_19120"/>
<sequence length="589" mass="65139">MTELLNLRSIESQESLLKALIPIIDEAIKQRSGQDFQKMGEAIAPVLPTAIAHEIKNSPTEIAKAIAPEMAIAIQEQIRLDPDAIATTLGPQMGEAIKNQIKVEQNAMVDALYPVIGRTISKYMVELVKSINEKVESAFSFEGIKRKIRAQLQGVSEAELILQEAINYEVQAVFLIHKASGLVIRELHPSLELRLEADMLAGLLTAIRSFVNECIVQQGEVSELNQIEYDASTIVLEVAGYCYIAAVIRGSPSKRYMQKLRKTLGKIVLKYGKLIAAYNGDPAMIPNSIEPLLEKLTRTEAQEKASKPPYALLAILGAIIFFWGFVLYRGSVANRIEAKTSAALDAAPELSIYRISPEMHWGKLTLAGRVPNQDLKDKAGKIASQVAPNLKIDNQIIAVEVPADPVLTAGEIERVTWIFNQKEGVAITAHHDYNTKTVAVEGLVPDRSAAEQITQAFKKIPGVETVTNTVQIRPILETRIYFESGSTKYSSPDTADRLRAIRLFLDRNPGVHLRIIGHTDYTGYQPKNQELGIQRARVVQQALIAEQIEPSRLHVSDSAELPPGVTPDRPLWLSRCVRFEVFIPSPGDR</sequence>
<dbReference type="EMBL" id="MRCB01000031">
    <property type="protein sequence ID" value="OKH20365.1"/>
    <property type="molecule type" value="Genomic_DNA"/>
</dbReference>
<feature type="domain" description="OmpA-like" evidence="4">
    <location>
        <begin position="468"/>
        <end position="587"/>
    </location>
</feature>
<feature type="domain" description="BON" evidence="3">
    <location>
        <begin position="332"/>
        <end position="400"/>
    </location>
</feature>
<keyword evidence="2" id="KW-0812">Transmembrane</keyword>
<dbReference type="PANTHER" id="PTHR30329:SF21">
    <property type="entry name" value="LIPOPROTEIN YIAD-RELATED"/>
    <property type="match status" value="1"/>
</dbReference>
<evidence type="ECO:0000313" key="5">
    <source>
        <dbReference type="EMBL" id="OKH20365.1"/>
    </source>
</evidence>
<dbReference type="PANTHER" id="PTHR30329">
    <property type="entry name" value="STATOR ELEMENT OF FLAGELLAR MOTOR COMPLEX"/>
    <property type="match status" value="1"/>
</dbReference>
<dbReference type="InterPro" id="IPR007055">
    <property type="entry name" value="BON_dom"/>
</dbReference>
<evidence type="ECO:0000256" key="2">
    <source>
        <dbReference type="SAM" id="Phobius"/>
    </source>
</evidence>
<evidence type="ECO:0000313" key="6">
    <source>
        <dbReference type="Proteomes" id="UP000186868"/>
    </source>
</evidence>
<dbReference type="Gene3D" id="3.30.1330.60">
    <property type="entry name" value="OmpA-like domain"/>
    <property type="match status" value="1"/>
</dbReference>
<evidence type="ECO:0000259" key="4">
    <source>
        <dbReference type="PROSITE" id="PS51123"/>
    </source>
</evidence>
<gene>
    <name evidence="5" type="ORF">NIES593_19120</name>
</gene>
<dbReference type="CDD" id="cd07185">
    <property type="entry name" value="OmpA_C-like"/>
    <property type="match status" value="1"/>
</dbReference>
<comment type="caution">
    <text evidence="5">The sequence shown here is derived from an EMBL/GenBank/DDBJ whole genome shotgun (WGS) entry which is preliminary data.</text>
</comment>
<dbReference type="AlphaFoldDB" id="A0A1U7HA07"/>
<dbReference type="Pfam" id="PF00691">
    <property type="entry name" value="OmpA"/>
    <property type="match status" value="1"/>
</dbReference>
<proteinExistence type="predicted"/>
<dbReference type="InterPro" id="IPR050330">
    <property type="entry name" value="Bact_OuterMem_StrucFunc"/>
</dbReference>
<keyword evidence="6" id="KW-1185">Reference proteome</keyword>
<name>A0A1U7HA07_9CYAN</name>
<dbReference type="Pfam" id="PF04972">
    <property type="entry name" value="BON"/>
    <property type="match status" value="2"/>
</dbReference>
<evidence type="ECO:0000256" key="1">
    <source>
        <dbReference type="PROSITE-ProRule" id="PRU00473"/>
    </source>
</evidence>
<dbReference type="PROSITE" id="PS51123">
    <property type="entry name" value="OMPA_2"/>
    <property type="match status" value="1"/>
</dbReference>
<organism evidence="5 6">
    <name type="scientific">Hydrococcus rivularis NIES-593</name>
    <dbReference type="NCBI Taxonomy" id="1921803"/>
    <lineage>
        <taxon>Bacteria</taxon>
        <taxon>Bacillati</taxon>
        <taxon>Cyanobacteriota</taxon>
        <taxon>Cyanophyceae</taxon>
        <taxon>Pleurocapsales</taxon>
        <taxon>Hydrococcaceae</taxon>
        <taxon>Hydrococcus</taxon>
    </lineage>
</organism>
<keyword evidence="5" id="KW-0969">Cilium</keyword>
<dbReference type="GO" id="GO:0016020">
    <property type="term" value="C:membrane"/>
    <property type="evidence" value="ECO:0007669"/>
    <property type="project" value="UniProtKB-UniRule"/>
</dbReference>